<evidence type="ECO:0000256" key="3">
    <source>
        <dbReference type="ARBA" id="ARBA00007168"/>
    </source>
</evidence>
<name>A0A3N4KWM0_9PEZI</name>
<feature type="transmembrane region" description="Helical" evidence="8">
    <location>
        <begin position="205"/>
        <end position="225"/>
    </location>
</feature>
<dbReference type="Proteomes" id="UP000277580">
    <property type="component" value="Unassembled WGS sequence"/>
</dbReference>
<evidence type="ECO:0000256" key="5">
    <source>
        <dbReference type="ARBA" id="ARBA00022692"/>
    </source>
</evidence>
<gene>
    <name evidence="10" type="ORF">P167DRAFT_520729</name>
</gene>
<feature type="transmembrane region" description="Helical" evidence="8">
    <location>
        <begin position="494"/>
        <end position="515"/>
    </location>
</feature>
<dbReference type="GO" id="GO:0022857">
    <property type="term" value="F:transmembrane transporter activity"/>
    <property type="evidence" value="ECO:0007669"/>
    <property type="project" value="UniProtKB-UniRule"/>
</dbReference>
<reference evidence="10 11" key="1">
    <citation type="journal article" date="2018" name="Nat. Ecol. Evol.">
        <title>Pezizomycetes genomes reveal the molecular basis of ectomycorrhizal truffle lifestyle.</title>
        <authorList>
            <person name="Murat C."/>
            <person name="Payen T."/>
            <person name="Noel B."/>
            <person name="Kuo A."/>
            <person name="Morin E."/>
            <person name="Chen J."/>
            <person name="Kohler A."/>
            <person name="Krizsan K."/>
            <person name="Balestrini R."/>
            <person name="Da Silva C."/>
            <person name="Montanini B."/>
            <person name="Hainaut M."/>
            <person name="Levati E."/>
            <person name="Barry K.W."/>
            <person name="Belfiori B."/>
            <person name="Cichocki N."/>
            <person name="Clum A."/>
            <person name="Dockter R.B."/>
            <person name="Fauchery L."/>
            <person name="Guy J."/>
            <person name="Iotti M."/>
            <person name="Le Tacon F."/>
            <person name="Lindquist E.A."/>
            <person name="Lipzen A."/>
            <person name="Malagnac F."/>
            <person name="Mello A."/>
            <person name="Molinier V."/>
            <person name="Miyauchi S."/>
            <person name="Poulain J."/>
            <person name="Riccioni C."/>
            <person name="Rubini A."/>
            <person name="Sitrit Y."/>
            <person name="Splivallo R."/>
            <person name="Traeger S."/>
            <person name="Wang M."/>
            <person name="Zifcakova L."/>
            <person name="Wipf D."/>
            <person name="Zambonelli A."/>
            <person name="Paolocci F."/>
            <person name="Nowrousian M."/>
            <person name="Ottonello S."/>
            <person name="Baldrian P."/>
            <person name="Spatafora J.W."/>
            <person name="Henrissat B."/>
            <person name="Nagy L.G."/>
            <person name="Aury J.M."/>
            <person name="Wincker P."/>
            <person name="Grigoriev I.V."/>
            <person name="Bonfante P."/>
            <person name="Martin F.M."/>
        </authorList>
    </citation>
    <scope>NUCLEOTIDE SEQUENCE [LARGE SCALE GENOMIC DNA]</scope>
    <source>
        <strain evidence="10 11">CCBAS932</strain>
    </source>
</reference>
<accession>A0A3N4KWM0</accession>
<dbReference type="GO" id="GO:0005886">
    <property type="term" value="C:plasma membrane"/>
    <property type="evidence" value="ECO:0007669"/>
    <property type="project" value="UniProtKB-SubCell"/>
</dbReference>
<feature type="transmembrane region" description="Helical" evidence="8">
    <location>
        <begin position="99"/>
        <end position="120"/>
    </location>
</feature>
<dbReference type="InParanoid" id="A0A3N4KWM0"/>
<dbReference type="FunCoup" id="A0A3N4KWM0">
    <property type="interactions" value="233"/>
</dbReference>
<feature type="transmembrane region" description="Helical" evidence="8">
    <location>
        <begin position="394"/>
        <end position="412"/>
    </location>
</feature>
<comment type="function">
    <text evidence="1 8">Probably involved in transport through the plasma membrane.</text>
</comment>
<evidence type="ECO:0000256" key="8">
    <source>
        <dbReference type="RuleBase" id="RU368066"/>
    </source>
</evidence>
<evidence type="ECO:0000313" key="11">
    <source>
        <dbReference type="Proteomes" id="UP000277580"/>
    </source>
</evidence>
<dbReference type="AlphaFoldDB" id="A0A3N4KWM0"/>
<proteinExistence type="inferred from homology"/>
<evidence type="ECO:0000256" key="7">
    <source>
        <dbReference type="ARBA" id="ARBA00023136"/>
    </source>
</evidence>
<feature type="transmembrane region" description="Helical" evidence="8">
    <location>
        <begin position="457"/>
        <end position="482"/>
    </location>
</feature>
<protein>
    <recommendedName>
        <fullName evidence="4 8">Protein PNS1</fullName>
    </recommendedName>
</protein>
<evidence type="ECO:0000256" key="6">
    <source>
        <dbReference type="ARBA" id="ARBA00022989"/>
    </source>
</evidence>
<comment type="similarity">
    <text evidence="3 8">Belongs to the CTL (choline transporter-like) family.</text>
</comment>
<dbReference type="InterPro" id="IPR007603">
    <property type="entry name" value="Choline_transptr-like"/>
</dbReference>
<evidence type="ECO:0000256" key="2">
    <source>
        <dbReference type="ARBA" id="ARBA00004651"/>
    </source>
</evidence>
<evidence type="ECO:0000256" key="1">
    <source>
        <dbReference type="ARBA" id="ARBA00002957"/>
    </source>
</evidence>
<keyword evidence="11" id="KW-1185">Reference proteome</keyword>
<dbReference type="PANTHER" id="PTHR12385">
    <property type="entry name" value="CHOLINE TRANSPORTER-LIKE (SLC FAMILY 44)"/>
    <property type="match status" value="1"/>
</dbReference>
<feature type="compositionally biased region" description="Pro residues" evidence="9">
    <location>
        <begin position="67"/>
        <end position="81"/>
    </location>
</feature>
<dbReference type="Pfam" id="PF04515">
    <property type="entry name" value="Choline_transpo"/>
    <property type="match status" value="1"/>
</dbReference>
<keyword evidence="6 8" id="KW-1133">Transmembrane helix</keyword>
<feature type="region of interest" description="Disordered" evidence="9">
    <location>
        <begin position="1"/>
        <end position="81"/>
    </location>
</feature>
<feature type="transmembrane region" description="Helical" evidence="8">
    <location>
        <begin position="246"/>
        <end position="274"/>
    </location>
</feature>
<organism evidence="10 11">
    <name type="scientific">Morchella conica CCBAS932</name>
    <dbReference type="NCBI Taxonomy" id="1392247"/>
    <lineage>
        <taxon>Eukaryota</taxon>
        <taxon>Fungi</taxon>
        <taxon>Dikarya</taxon>
        <taxon>Ascomycota</taxon>
        <taxon>Pezizomycotina</taxon>
        <taxon>Pezizomycetes</taxon>
        <taxon>Pezizales</taxon>
        <taxon>Morchellaceae</taxon>
        <taxon>Morchella</taxon>
    </lineage>
</organism>
<dbReference type="PANTHER" id="PTHR12385:SF4">
    <property type="entry name" value="PROTEIN PNS1"/>
    <property type="match status" value="1"/>
</dbReference>
<feature type="compositionally biased region" description="Low complexity" evidence="9">
    <location>
        <begin position="37"/>
        <end position="66"/>
    </location>
</feature>
<keyword evidence="5 8" id="KW-0812">Transmembrane</keyword>
<evidence type="ECO:0000256" key="4">
    <source>
        <dbReference type="ARBA" id="ARBA00015388"/>
    </source>
</evidence>
<feature type="transmembrane region" description="Helical" evidence="8">
    <location>
        <begin position="152"/>
        <end position="173"/>
    </location>
</feature>
<dbReference type="OrthoDB" id="44736at2759"/>
<comment type="subcellular location">
    <subcellularLocation>
        <location evidence="2 8">Cell membrane</location>
        <topology evidence="2 8">Multi-pass membrane protein</topology>
    </subcellularLocation>
</comment>
<evidence type="ECO:0000256" key="9">
    <source>
        <dbReference type="SAM" id="MobiDB-lite"/>
    </source>
</evidence>
<feature type="transmembrane region" description="Helical" evidence="8">
    <location>
        <begin position="180"/>
        <end position="199"/>
    </location>
</feature>
<sequence length="560" mass="62102">MAYEPGKQSVGYNPPNPMPYHGGEGSNQQWQQPPPQNYYVGPPQQQQQFQLPQGQLQYAPNASNPSVQPPPPMNQPYGEPPPYTFEEKFAIQRPRYNDLWAAVLFIADLLGLLALSIISFRSYSENKRVQNGGGTGVRGNEQSDFGLSNNTIVLFILVCGVSFILSYGYFLAARAWTKQIIYATATLNIIVGIGTAAYYFSRQRYGAAIVFLIFALFYAYCFWTWRSRIPFAVLMFETSFDVAKQYGHVYMVSSLGGLAGVIFAAWMLVTYVAVYATYAPSESDNLACRAGRTGNVTCSNGKMIGLVVFVTFSGYWISEVLKNIIHVSISGVYGSWYFCSRSAQGMPAHPTLGAFKRAMTYSFGSISFGSLVVAIIQLLKHLCRLSQNQQSQDGCSVGCVACCILGCLLNFIESAVRWFNHYAYSYIALYGKAYIDSAKETYRMMKDRGLDALVNDCLVDPVLSMASVFVAMLCTLIAYVYLYATAPVYNSTGSFTPAIMAFAFLVGLQICNIFLTPIKSGVATIFTSMAHNPEILLRDFPELYHKMLAVYPHLAQAIHF</sequence>
<dbReference type="EMBL" id="ML119120">
    <property type="protein sequence ID" value="RPB13858.1"/>
    <property type="molecule type" value="Genomic_DNA"/>
</dbReference>
<dbReference type="STRING" id="1392247.A0A3N4KWM0"/>
<keyword evidence="7 8" id="KW-0472">Membrane</keyword>
<evidence type="ECO:0000313" key="10">
    <source>
        <dbReference type="EMBL" id="RPB13858.1"/>
    </source>
</evidence>
<feature type="transmembrane region" description="Helical" evidence="8">
    <location>
        <begin position="361"/>
        <end position="382"/>
    </location>
</feature>